<dbReference type="PANTHER" id="PTHR43569:SF2">
    <property type="entry name" value="AMIDOHYDROLASE-RELATED DOMAIN-CONTAINING PROTEIN"/>
    <property type="match status" value="1"/>
</dbReference>
<dbReference type="SUPFAM" id="SSF51556">
    <property type="entry name" value="Metallo-dependent hydrolases"/>
    <property type="match status" value="1"/>
</dbReference>
<dbReference type="Pfam" id="PF04909">
    <property type="entry name" value="Amidohydro_2"/>
    <property type="match status" value="1"/>
</dbReference>
<dbReference type="EMBL" id="FQZQ01000005">
    <property type="protein sequence ID" value="SHJ13664.1"/>
    <property type="molecule type" value="Genomic_DNA"/>
</dbReference>
<name>A0A1M6GUS0_9RHOB</name>
<dbReference type="AlphaFoldDB" id="A0A1M6GUS0"/>
<dbReference type="Gene3D" id="3.20.20.140">
    <property type="entry name" value="Metal-dependent hydrolases"/>
    <property type="match status" value="1"/>
</dbReference>
<evidence type="ECO:0000256" key="1">
    <source>
        <dbReference type="ARBA" id="ARBA00038310"/>
    </source>
</evidence>
<evidence type="ECO:0000259" key="2">
    <source>
        <dbReference type="Pfam" id="PF04909"/>
    </source>
</evidence>
<dbReference type="InterPro" id="IPR052350">
    <property type="entry name" value="Metallo-dep_Lactonases"/>
</dbReference>
<dbReference type="PANTHER" id="PTHR43569">
    <property type="entry name" value="AMIDOHYDROLASE"/>
    <property type="match status" value="1"/>
</dbReference>
<dbReference type="GO" id="GO:0016787">
    <property type="term" value="F:hydrolase activity"/>
    <property type="evidence" value="ECO:0007669"/>
    <property type="project" value="InterPro"/>
</dbReference>
<evidence type="ECO:0000313" key="4">
    <source>
        <dbReference type="Proteomes" id="UP000183982"/>
    </source>
</evidence>
<dbReference type="OrthoDB" id="9787654at2"/>
<protein>
    <submittedName>
        <fullName evidence="3">L-fuconolactonase</fullName>
    </submittedName>
</protein>
<organism evidence="3 4">
    <name type="scientific">Shimia gijangensis</name>
    <dbReference type="NCBI Taxonomy" id="1470563"/>
    <lineage>
        <taxon>Bacteria</taxon>
        <taxon>Pseudomonadati</taxon>
        <taxon>Pseudomonadota</taxon>
        <taxon>Alphaproteobacteria</taxon>
        <taxon>Rhodobacterales</taxon>
        <taxon>Roseobacteraceae</taxon>
    </lineage>
</organism>
<keyword evidence="4" id="KW-1185">Reference proteome</keyword>
<reference evidence="4" key="1">
    <citation type="submission" date="2016-11" db="EMBL/GenBank/DDBJ databases">
        <authorList>
            <person name="Varghese N."/>
            <person name="Submissions S."/>
        </authorList>
    </citation>
    <scope>NUCLEOTIDE SEQUENCE [LARGE SCALE GENOMIC DNA]</scope>
    <source>
        <strain evidence="4">DSM 100564</strain>
    </source>
</reference>
<accession>A0A1M6GUS0</accession>
<comment type="similarity">
    <text evidence="1">Belongs to the metallo-dependent hydrolases superfamily.</text>
</comment>
<proteinExistence type="inferred from homology"/>
<sequence length="275" mass="30632">MKIDSHQHFWSLARGDYGWLTPELEQIYRDFTPGDLGPLLNSAGIDKTIVVQATDTVAETEFLLELADAHDFIAGVVGWIDMEAENAIGTLERLAQNPYFKGIRPMIQSIEDDEWILKPELDPVFDALQNMGLAFDALVLPHHLPHLLTRLARNPSLKCVIDHAAKPDLRGGNLEVWRRGMLRLANETNCFCKFSGLVTEAHTGCSPQDLKPATDLILSAFGANRLMFGSDWPVLNLAKDYQGWADMVATITGYSGDDAAAFWGRNASLFYDIRN</sequence>
<dbReference type="RefSeq" id="WP_139280653.1">
    <property type="nucleotide sequence ID" value="NZ_FQZQ01000005.1"/>
</dbReference>
<feature type="domain" description="Amidohydrolase-related" evidence="2">
    <location>
        <begin position="3"/>
        <end position="272"/>
    </location>
</feature>
<dbReference type="STRING" id="1470563.SAMN05444000_105131"/>
<dbReference type="Proteomes" id="UP000183982">
    <property type="component" value="Unassembled WGS sequence"/>
</dbReference>
<gene>
    <name evidence="3" type="ORF">SAMN05444000_105131</name>
</gene>
<dbReference type="InterPro" id="IPR006680">
    <property type="entry name" value="Amidohydro-rel"/>
</dbReference>
<evidence type="ECO:0000313" key="3">
    <source>
        <dbReference type="EMBL" id="SHJ13664.1"/>
    </source>
</evidence>
<dbReference type="InterPro" id="IPR032466">
    <property type="entry name" value="Metal_Hydrolase"/>
</dbReference>